<dbReference type="EMBL" id="BARU01001729">
    <property type="protein sequence ID" value="GAH20229.1"/>
    <property type="molecule type" value="Genomic_DNA"/>
</dbReference>
<reference evidence="1" key="1">
    <citation type="journal article" date="2014" name="Front. Microbiol.">
        <title>High frequency of phylogenetically diverse reductive dehalogenase-homologous genes in deep subseafloor sedimentary metagenomes.</title>
        <authorList>
            <person name="Kawai M."/>
            <person name="Futagami T."/>
            <person name="Toyoda A."/>
            <person name="Takaki Y."/>
            <person name="Nishi S."/>
            <person name="Hori S."/>
            <person name="Arai W."/>
            <person name="Tsubouchi T."/>
            <person name="Morono Y."/>
            <person name="Uchiyama I."/>
            <person name="Ito T."/>
            <person name="Fujiyama A."/>
            <person name="Inagaki F."/>
            <person name="Takami H."/>
        </authorList>
    </citation>
    <scope>NUCLEOTIDE SEQUENCE</scope>
    <source>
        <strain evidence="1">Expedition CK06-06</strain>
    </source>
</reference>
<sequence length="149" mass="18334">MCKIIKQNKENRKSLGVFKPANVDFYWKKSRKINKEEINSYYSQLSFLEKNKIAIEHIPYDFYYKFFCYSESNCPGHNFSIIDWEIKQAYRDWRYRYRNEELLLNKIKERWLLMTSEKKDTYFYVGNMKRFPGNFMVLGVFYPPKIYAD</sequence>
<accession>X1EST7</accession>
<gene>
    <name evidence="1" type="ORF">S03H2_04379</name>
</gene>
<protein>
    <submittedName>
        <fullName evidence="1">Uncharacterized protein</fullName>
    </submittedName>
</protein>
<name>X1EST7_9ZZZZ</name>
<dbReference type="AlphaFoldDB" id="X1EST7"/>
<evidence type="ECO:0000313" key="1">
    <source>
        <dbReference type="EMBL" id="GAH20229.1"/>
    </source>
</evidence>
<proteinExistence type="predicted"/>
<organism evidence="1">
    <name type="scientific">marine sediment metagenome</name>
    <dbReference type="NCBI Taxonomy" id="412755"/>
    <lineage>
        <taxon>unclassified sequences</taxon>
        <taxon>metagenomes</taxon>
        <taxon>ecological metagenomes</taxon>
    </lineage>
</organism>
<comment type="caution">
    <text evidence="1">The sequence shown here is derived from an EMBL/GenBank/DDBJ whole genome shotgun (WGS) entry which is preliminary data.</text>
</comment>